<dbReference type="EMBL" id="JACEEZ010016636">
    <property type="protein sequence ID" value="KAG0718120.1"/>
    <property type="molecule type" value="Genomic_DNA"/>
</dbReference>
<reference evidence="1" key="1">
    <citation type="submission" date="2020-07" db="EMBL/GenBank/DDBJ databases">
        <title>The High-quality genome of the commercially important snow crab, Chionoecetes opilio.</title>
        <authorList>
            <person name="Jeong J.-H."/>
            <person name="Ryu S."/>
        </authorList>
    </citation>
    <scope>NUCLEOTIDE SEQUENCE</scope>
    <source>
        <strain evidence="1">MADBK_172401_WGS</strain>
        <tissue evidence="1">Digestive gland</tissue>
    </source>
</reference>
<proteinExistence type="predicted"/>
<protein>
    <submittedName>
        <fullName evidence="1">Uncharacterized protein</fullName>
    </submittedName>
</protein>
<evidence type="ECO:0000313" key="1">
    <source>
        <dbReference type="EMBL" id="KAG0718120.1"/>
    </source>
</evidence>
<keyword evidence="2" id="KW-1185">Reference proteome</keyword>
<comment type="caution">
    <text evidence="1">The sequence shown here is derived from an EMBL/GenBank/DDBJ whole genome shotgun (WGS) entry which is preliminary data.</text>
</comment>
<gene>
    <name evidence="1" type="ORF">GWK47_007858</name>
</gene>
<accession>A0A8J4XZS6</accession>
<name>A0A8J4XZS6_CHIOP</name>
<sequence length="177" mass="20420">MVHCDINERHFRTQGSRSPLVPHPGGQNTSLDLHYKAFLQQLRTYHVSCLSVVCECTHMVMTVVRKRCSNQFLHWICIYKENEDQQMWLCEWSAAVCLTAPTPRHTAPLSTTSACRRLQFPPHYTLSCKTVANLMKGTIFKHAQNLASAWKHLKSRAMQHNFGSLRTTAHYGENYIF</sequence>
<dbReference type="Proteomes" id="UP000770661">
    <property type="component" value="Unassembled WGS sequence"/>
</dbReference>
<evidence type="ECO:0000313" key="2">
    <source>
        <dbReference type="Proteomes" id="UP000770661"/>
    </source>
</evidence>
<dbReference type="AlphaFoldDB" id="A0A8J4XZS6"/>
<organism evidence="1 2">
    <name type="scientific">Chionoecetes opilio</name>
    <name type="common">Atlantic snow crab</name>
    <name type="synonym">Cancer opilio</name>
    <dbReference type="NCBI Taxonomy" id="41210"/>
    <lineage>
        <taxon>Eukaryota</taxon>
        <taxon>Metazoa</taxon>
        <taxon>Ecdysozoa</taxon>
        <taxon>Arthropoda</taxon>
        <taxon>Crustacea</taxon>
        <taxon>Multicrustacea</taxon>
        <taxon>Malacostraca</taxon>
        <taxon>Eumalacostraca</taxon>
        <taxon>Eucarida</taxon>
        <taxon>Decapoda</taxon>
        <taxon>Pleocyemata</taxon>
        <taxon>Brachyura</taxon>
        <taxon>Eubrachyura</taxon>
        <taxon>Majoidea</taxon>
        <taxon>Majidae</taxon>
        <taxon>Chionoecetes</taxon>
    </lineage>
</organism>